<protein>
    <submittedName>
        <fullName evidence="2">AAA family ATPase</fullName>
    </submittedName>
</protein>
<organism evidence="2 3">
    <name type="scientific">Chungangia koreensis</name>
    <dbReference type="NCBI Taxonomy" id="752657"/>
    <lineage>
        <taxon>Bacteria</taxon>
        <taxon>Bacillati</taxon>
        <taxon>Bacillota</taxon>
        <taxon>Bacilli</taxon>
        <taxon>Lactobacillales</taxon>
        <taxon>Chungangia</taxon>
    </lineage>
</organism>
<dbReference type="Pfam" id="PF17863">
    <property type="entry name" value="AAA_lid_2"/>
    <property type="match status" value="1"/>
</dbReference>
<gene>
    <name evidence="2" type="ORF">ACFOZY_02980</name>
</gene>
<dbReference type="PIRSF" id="PIRSF002849">
    <property type="entry name" value="AAA_ATPase_chaperone_MoxR_prd"/>
    <property type="match status" value="1"/>
</dbReference>
<dbReference type="InterPro" id="IPR041628">
    <property type="entry name" value="ChlI/MoxR_AAA_lid"/>
</dbReference>
<dbReference type="PANTHER" id="PTHR42759">
    <property type="entry name" value="MOXR FAMILY PROTEIN"/>
    <property type="match status" value="1"/>
</dbReference>
<dbReference type="InterPro" id="IPR050764">
    <property type="entry name" value="CbbQ/NirQ/NorQ/GpvN"/>
</dbReference>
<reference evidence="3" key="1">
    <citation type="journal article" date="2019" name="Int. J. Syst. Evol. Microbiol.">
        <title>The Global Catalogue of Microorganisms (GCM) 10K type strain sequencing project: providing services to taxonomists for standard genome sequencing and annotation.</title>
        <authorList>
            <consortium name="The Broad Institute Genomics Platform"/>
            <consortium name="The Broad Institute Genome Sequencing Center for Infectious Disease"/>
            <person name="Wu L."/>
            <person name="Ma J."/>
        </authorList>
    </citation>
    <scope>NUCLEOTIDE SEQUENCE [LARGE SCALE GENOMIC DNA]</scope>
    <source>
        <strain evidence="3">CCUG 59778</strain>
    </source>
</reference>
<dbReference type="InterPro" id="IPR027417">
    <property type="entry name" value="P-loop_NTPase"/>
</dbReference>
<dbReference type="InterPro" id="IPR003593">
    <property type="entry name" value="AAA+_ATPase"/>
</dbReference>
<evidence type="ECO:0000313" key="3">
    <source>
        <dbReference type="Proteomes" id="UP001595817"/>
    </source>
</evidence>
<dbReference type="SMART" id="SM00382">
    <property type="entry name" value="AAA"/>
    <property type="match status" value="1"/>
</dbReference>
<dbReference type="CDD" id="cd00009">
    <property type="entry name" value="AAA"/>
    <property type="match status" value="1"/>
</dbReference>
<evidence type="ECO:0000313" key="2">
    <source>
        <dbReference type="EMBL" id="MFC4409397.1"/>
    </source>
</evidence>
<accession>A0ABV8X0E9</accession>
<dbReference type="SUPFAM" id="SSF52540">
    <property type="entry name" value="P-loop containing nucleoside triphosphate hydrolases"/>
    <property type="match status" value="1"/>
</dbReference>
<evidence type="ECO:0000259" key="1">
    <source>
        <dbReference type="SMART" id="SM00382"/>
    </source>
</evidence>
<dbReference type="Gene3D" id="1.10.8.80">
    <property type="entry name" value="Magnesium chelatase subunit I, C-Terminal domain"/>
    <property type="match status" value="1"/>
</dbReference>
<sequence>MMRKLDALRSELERSVIGRKSEFDLMIIAMIQQGHVLLESVPGSGKTLMAKSFAGAIAGQFRRMQFTPDVLPSDVTGIRFFNPRDQDFVLRIGPIHTNILLADEINRATPRTQSSLLEAMEEKQVTIDGETVKLPNPFMVIATQNPVESQQGTFPLPAAQLDRFLFRIEIGYPDLDEEKKILADFGKNPGKVMADSIVSLEDVMRWSKEVKEIAVHEDIQAYIVHIVRATREHHSIEIGLSSRAALAILQAAQGMSFLEGRNFTNPDDVKAVLPHIAGHRIVLTPEGMLTREVGEVMEEIVSSVPAPVEAVMK</sequence>
<dbReference type="Gene3D" id="3.40.50.300">
    <property type="entry name" value="P-loop containing nucleotide triphosphate hydrolases"/>
    <property type="match status" value="1"/>
</dbReference>
<dbReference type="PANTHER" id="PTHR42759:SF5">
    <property type="entry name" value="METHANOL DEHYDROGENASE REGULATOR"/>
    <property type="match status" value="1"/>
</dbReference>
<name>A0ABV8X0E9_9LACT</name>
<dbReference type="InterPro" id="IPR011703">
    <property type="entry name" value="ATPase_AAA-3"/>
</dbReference>
<proteinExistence type="predicted"/>
<dbReference type="Pfam" id="PF07726">
    <property type="entry name" value="AAA_3"/>
    <property type="match status" value="1"/>
</dbReference>
<keyword evidence="3" id="KW-1185">Reference proteome</keyword>
<dbReference type="EMBL" id="JBHSEC010000002">
    <property type="protein sequence ID" value="MFC4409397.1"/>
    <property type="molecule type" value="Genomic_DNA"/>
</dbReference>
<feature type="domain" description="AAA+ ATPase" evidence="1">
    <location>
        <begin position="32"/>
        <end position="174"/>
    </location>
</feature>
<dbReference type="RefSeq" id="WP_378152087.1">
    <property type="nucleotide sequence ID" value="NZ_JBHSEC010000002.1"/>
</dbReference>
<dbReference type="Proteomes" id="UP001595817">
    <property type="component" value="Unassembled WGS sequence"/>
</dbReference>
<comment type="caution">
    <text evidence="2">The sequence shown here is derived from an EMBL/GenBank/DDBJ whole genome shotgun (WGS) entry which is preliminary data.</text>
</comment>